<feature type="region of interest" description="C-terminal hotdog fold" evidence="8">
    <location>
        <begin position="1174"/>
        <end position="1333"/>
    </location>
</feature>
<dbReference type="Gene3D" id="3.40.50.150">
    <property type="entry name" value="Vaccinia Virus protein VP39"/>
    <property type="match status" value="1"/>
</dbReference>
<dbReference type="Pfam" id="PF08659">
    <property type="entry name" value="KR"/>
    <property type="match status" value="1"/>
</dbReference>
<keyword evidence="3" id="KW-0808">Transferase</keyword>
<keyword evidence="7" id="KW-0012">Acyltransferase</keyword>
<dbReference type="Pfam" id="PF00109">
    <property type="entry name" value="ketoacyl-synt"/>
    <property type="match status" value="1"/>
</dbReference>
<dbReference type="CDD" id="cd00833">
    <property type="entry name" value="PKS"/>
    <property type="match status" value="1"/>
</dbReference>
<dbReference type="InterPro" id="IPR001227">
    <property type="entry name" value="Ac_transferase_dom_sf"/>
</dbReference>
<dbReference type="SMART" id="SM00829">
    <property type="entry name" value="PKS_ER"/>
    <property type="match status" value="1"/>
</dbReference>
<dbReference type="STRING" id="701091.M2T0H5"/>
<dbReference type="CDD" id="cd02440">
    <property type="entry name" value="AdoMet_MTases"/>
    <property type="match status" value="1"/>
</dbReference>
<evidence type="ECO:0000256" key="6">
    <source>
        <dbReference type="ARBA" id="ARBA00023268"/>
    </source>
</evidence>
<dbReference type="PROSITE" id="PS52004">
    <property type="entry name" value="KS3_2"/>
    <property type="match status" value="1"/>
</dbReference>
<evidence type="ECO:0000256" key="1">
    <source>
        <dbReference type="ARBA" id="ARBA00022450"/>
    </source>
</evidence>
<dbReference type="InterPro" id="IPR029063">
    <property type="entry name" value="SAM-dependent_MTases_sf"/>
</dbReference>
<evidence type="ECO:0000256" key="7">
    <source>
        <dbReference type="ARBA" id="ARBA00023315"/>
    </source>
</evidence>
<dbReference type="Pfam" id="PF13602">
    <property type="entry name" value="ADH_zinc_N_2"/>
    <property type="match status" value="1"/>
</dbReference>
<reference evidence="13 14" key="1">
    <citation type="journal article" date="2012" name="PLoS Pathog.">
        <title>Diverse lifestyles and strategies of plant pathogenesis encoded in the genomes of eighteen Dothideomycetes fungi.</title>
        <authorList>
            <person name="Ohm R.A."/>
            <person name="Feau N."/>
            <person name="Henrissat B."/>
            <person name="Schoch C.L."/>
            <person name="Horwitz B.A."/>
            <person name="Barry K.W."/>
            <person name="Condon B.J."/>
            <person name="Copeland A.C."/>
            <person name="Dhillon B."/>
            <person name="Glaser F."/>
            <person name="Hesse C.N."/>
            <person name="Kosti I."/>
            <person name="LaButti K."/>
            <person name="Lindquist E.A."/>
            <person name="Lucas S."/>
            <person name="Salamov A.A."/>
            <person name="Bradshaw R.E."/>
            <person name="Ciuffetti L."/>
            <person name="Hamelin R.C."/>
            <person name="Kema G.H.J."/>
            <person name="Lawrence C."/>
            <person name="Scott J.A."/>
            <person name="Spatafora J.W."/>
            <person name="Turgeon B.G."/>
            <person name="de Wit P.J.G.M."/>
            <person name="Zhong S."/>
            <person name="Goodwin S.B."/>
            <person name="Grigoriev I.V."/>
        </authorList>
    </citation>
    <scope>NUCLEOTIDE SEQUENCE [LARGE SCALE GENOMIC DNA]</scope>
    <source>
        <strain evidence="14">C5 / ATCC 48332 / race O</strain>
    </source>
</reference>
<feature type="active site" description="Proton donor; for dehydratase activity" evidence="8">
    <location>
        <position position="1242"/>
    </location>
</feature>
<feature type="compositionally biased region" description="Polar residues" evidence="9">
    <location>
        <begin position="491"/>
        <end position="503"/>
    </location>
</feature>
<dbReference type="InterPro" id="IPR042104">
    <property type="entry name" value="PKS_dehydratase_sf"/>
</dbReference>
<sequence length="2676" mass="294205">MPVSFVEPASAAEPLAIVGLATRFPQEAYNTEQLWQFLLAKRCAHTPIPEGRMGPGHYHPDPEHGGTHAVAGGHFLAEDPAYFDSSFFGITKGEAMSLDPQQRVVLENVYLALENSGFTLEQVAGSNTSVYVSGFNHDHLAILNSDPETTLRHRVTGLTNSMHSNRVSWFFDLKGPSVTIDTACSSSMAALHLGSQSLRTGESDMSIITGVTILNYPGDVNGMSHQGFLSPDGRCFSFDHRANGFARGEGAGTVIVKRLSDALRNGDTIRAVVRGTGINQDGRTPGLTLPSSDAQERLIRTTYASAGLNFDDTTLVEAHGTGTKQGDAIEARGIAQAFKSRRKDKPLYLGSVKASVGHLEGAAGVAGIIKSVLALENGVIPPQANFEKANPKIPFQKWNLSIADKAVPWPTQGLRRVSINSFGVGGTNAHAILDDAYHYLRDHELTGNHRTAIEAPSMEKIDSLSRAAEALIAPSEQLSETQHLNGDDSAPKQNGTHTPSKTNGHAHAGNGVDKGHSLRSWISAENIPEPPQLIGLSAFDEAGVSRNAETQLDFFKSHSTYPPSFLNDYSHTLNRRSQFSWRSFFLAGDTSDMVEVLPTVHTKAIRARGPISIAYVFTGQGAQYAEMSRELFVYPVFRESITQASQFFTSLGATWSLLDELSNAKEQSNVNEPWLSQPACTAVQVALVDLLRSWDVKPSRAVGHSSGEIAAAYVSGKLTRESAWRVAYYRGVVSAKQSEQKGTMLAVGLSEQDARPYVDALAKKGVLVVACSNSPRNCTISGDEHLVLELHDLLQEKEIFVRKLAIQKAYHSPHMDHVAKEYAALLDGISPDKSIPPNTVEMVSTVTGTFVTEELLDAEYWVKNLVSPVQFSDGLTATCFRSAQKGQVSLRVDAQGGNHFADVVLELGPHGALQSAIKDILATQPSGSSITLFPVLNRSKPGPETLLTALGHIWSRGYPISLQKVNESTQSVPNALLTDIPGYTFNHSQLLWYESRLSRNYRLRKAPRHDLFGAPVPDWNKERPQWRNVLRLNEQPWLRDHIVTNSHVYPGVGYLIMAIEAIQQIADEGLEITSFRLRDISIKRAMIVPDSKDGLEVMLSMNRVDESSITVSNTWRRFQISSYNPAGDDWIEHCTGYIAVEYATTTGPVDDGLEAREESARRRRELQDAEHRCQATFDMFRAYENMATVGLQFGPLFRNGSDTRGTGDQGGAVIGRVTVPDIAASMPKQHASPHLIHPATFDSMIHFALAAIMDLFGATSLENPAVPTFIKDVWLSAELSPLPGHKYKVHGRTERVAFEKYDNDVLVWDEATGDARISVTGIRATPLDSAEQRAATSRELCHEVKWPVYLETISQADLIPEERPVGSDSLTAEWVHRLQLATLCLVHDALDEYRKAPKALQGHLQNYFNWLEQLEHWTKEDKISSVPRSDFEAIRHNDAAKTNIYTQIQAYKAEGRLAYRMGSNIVSVLRGETDPLQLMFGQDDILDQVYADLVRLGDLPELLSKYLHILGENRTNLRVLEVGAGTGSSTEAVIRNLAPVSDDGRLLQSSVLQYTYTDISSAFFDKAREKFKAWQSIFEYKVLHAEKDVESQGFQAGTYDVVVAQNVIHATEDLHSTLSNLRKLLKPGGRILIQEGMRQDYFWSALAFGQLSGWWLSKEETRKWSPFASKDQWATLLSGAGFDGVELELKDAQIDVSHTQSILVSRAVEQNRVLEVQKDKVVIFVPEALDKSLVSGLQKELQKTLQRESVSIAAIRELKDQDLSQTLCVSLLELDTPVLSTLTSEEYEGVRKVLTECHALLWVTGDMLETPENSMALGLIRTVRWERDLDDANLVTLSIANPQPNTANLIECISKLVNLQFTDPISKEEKQGEYLFKAGSYFTSRLHSSTTGNHFLASQFSTPQPVPTAWKEAGRPVKLSSASPGQLDRLQWVTDPVYTTPLDPTHVEIEIKAMGLNFRDLMIAMGEHMAYSIGCEAAGVISRVGSQVTDVAVGDRVTYITGLDHVGCFHTFGRVDQSVVTKIPDSLSFSDAAGLPAVYVTVLYALRDVARLAKGEKVLIHAAAGGVGQAAINYAKSVGAEIFATCSTPEKRAVSCDLFARRGLFTDLGLAARAKLRYPGRSHFLESRLEFRKGHSTSNWRVWSGCCTQLTRWRCKCTKYSEHLLIILTDIPSQALRCSWELLAPFGRFIEIGKKDIQANSRIELRPLLRGTSITCVDLVTMMKCRPQLVKQLTDDTVRLWSEGVVKTAQPTTVSPLSKLVEGFQTLQSGRGTGKMVFVPHGDDIVPIVPEQQTPLYFKSDATYVLSGGLGGLGRSIARWMVNRGARNLLFLSRSGKITPAVAEMEKQLVEQKCQVRIEKCDVTDSADLERVLKECESSLPPIKGVIQGAMQLSDSIFENMTYENYMSAVNPKVLGSWNLHKHLPKDLDHFVLLSSATGILGNRGQANYAAGNTYQDALAAHRRSQGLTASTIDVGAILSVGYVAENSSRVAINKGVSVELEQIREEELHAILEYSIDPRQNPPAQIVTGLANRDKYRHKGMPTPSFMSFPLFAHLNSETLTGAASSESTEIPVEALLAQSKTLDEAADIITTAVKGKLASLLSVAAADIDEDKSISANGIDSLVAIEFRTFLAREVKADVPMLDVMGTSTIKVLCRKIATLSRAVDVKQDEKGGE</sequence>
<organism evidence="13 14">
    <name type="scientific">Cochliobolus heterostrophus (strain C5 / ATCC 48332 / race O)</name>
    <name type="common">Southern corn leaf blight fungus</name>
    <name type="synonym">Bipolaris maydis</name>
    <dbReference type="NCBI Taxonomy" id="701091"/>
    <lineage>
        <taxon>Eukaryota</taxon>
        <taxon>Fungi</taxon>
        <taxon>Dikarya</taxon>
        <taxon>Ascomycota</taxon>
        <taxon>Pezizomycotina</taxon>
        <taxon>Dothideomycetes</taxon>
        <taxon>Pleosporomycetidae</taxon>
        <taxon>Pleosporales</taxon>
        <taxon>Pleosporineae</taxon>
        <taxon>Pleosporaceae</taxon>
        <taxon>Bipolaris</taxon>
    </lineage>
</organism>
<dbReference type="PANTHER" id="PTHR43775:SF29">
    <property type="entry name" value="ASPERFURANONE POLYKETIDE SYNTHASE AFOG-RELATED"/>
    <property type="match status" value="1"/>
</dbReference>
<dbReference type="InterPro" id="IPR020843">
    <property type="entry name" value="ER"/>
</dbReference>
<dbReference type="Gene3D" id="3.90.180.10">
    <property type="entry name" value="Medium-chain alcohol dehydrogenases, catalytic domain"/>
    <property type="match status" value="2"/>
</dbReference>
<evidence type="ECO:0000256" key="3">
    <source>
        <dbReference type="ARBA" id="ARBA00022679"/>
    </source>
</evidence>
<dbReference type="Pfam" id="PF00698">
    <property type="entry name" value="Acyl_transf_1"/>
    <property type="match status" value="1"/>
</dbReference>
<dbReference type="GO" id="GO:0016491">
    <property type="term" value="F:oxidoreductase activity"/>
    <property type="evidence" value="ECO:0007669"/>
    <property type="project" value="UniProtKB-KW"/>
</dbReference>
<dbReference type="InterPro" id="IPR050091">
    <property type="entry name" value="PKS_NRPS_Biosynth_Enz"/>
</dbReference>
<dbReference type="InterPro" id="IPR049552">
    <property type="entry name" value="PKS_DH_N"/>
</dbReference>
<dbReference type="InterPro" id="IPR056501">
    <property type="entry name" value="NAD-bd_HRPKS_sdrA"/>
</dbReference>
<dbReference type="Pfam" id="PF02801">
    <property type="entry name" value="Ketoacyl-synt_C"/>
    <property type="match status" value="1"/>
</dbReference>
<dbReference type="Pfam" id="PF16197">
    <property type="entry name" value="KAsynt_C_assoc"/>
    <property type="match status" value="1"/>
</dbReference>
<dbReference type="SUPFAM" id="SSF52151">
    <property type="entry name" value="FabD/lysophospholipase-like"/>
    <property type="match status" value="1"/>
</dbReference>
<keyword evidence="2" id="KW-0597">Phosphoprotein</keyword>
<keyword evidence="5" id="KW-0560">Oxidoreductase</keyword>
<dbReference type="PROSITE" id="PS50075">
    <property type="entry name" value="CARRIER"/>
    <property type="match status" value="1"/>
</dbReference>
<gene>
    <name evidence="13" type="ORF">COCHEDRAFT_1103337</name>
</gene>
<dbReference type="Proteomes" id="UP000016936">
    <property type="component" value="Unassembled WGS sequence"/>
</dbReference>
<dbReference type="GO" id="GO:0044550">
    <property type="term" value="P:secondary metabolite biosynthetic process"/>
    <property type="evidence" value="ECO:0007669"/>
    <property type="project" value="TreeGrafter"/>
</dbReference>
<dbReference type="GO" id="GO:0006633">
    <property type="term" value="P:fatty acid biosynthetic process"/>
    <property type="evidence" value="ECO:0007669"/>
    <property type="project" value="InterPro"/>
</dbReference>
<evidence type="ECO:0000259" key="10">
    <source>
        <dbReference type="PROSITE" id="PS50075"/>
    </source>
</evidence>
<dbReference type="InterPro" id="IPR009081">
    <property type="entry name" value="PP-bd_ACP"/>
</dbReference>
<dbReference type="InterPro" id="IPR016039">
    <property type="entry name" value="Thiolase-like"/>
</dbReference>
<name>M2T0H5_COCH5</name>
<dbReference type="SMART" id="SM00827">
    <property type="entry name" value="PKS_AT"/>
    <property type="match status" value="1"/>
</dbReference>
<dbReference type="EMBL" id="KB445577">
    <property type="protein sequence ID" value="EMD91115.1"/>
    <property type="molecule type" value="Genomic_DNA"/>
</dbReference>
<evidence type="ECO:0000259" key="12">
    <source>
        <dbReference type="PROSITE" id="PS52019"/>
    </source>
</evidence>
<dbReference type="Pfam" id="PF08240">
    <property type="entry name" value="ADH_N"/>
    <property type="match status" value="1"/>
</dbReference>
<dbReference type="PANTHER" id="PTHR43775">
    <property type="entry name" value="FATTY ACID SYNTHASE"/>
    <property type="match status" value="1"/>
</dbReference>
<feature type="region of interest" description="N-terminal hotdog fold" evidence="8">
    <location>
        <begin position="1009"/>
        <end position="1145"/>
    </location>
</feature>
<dbReference type="InterPro" id="IPR020841">
    <property type="entry name" value="PKS_Beta-ketoAc_synthase_dom"/>
</dbReference>
<reference evidence="14" key="2">
    <citation type="journal article" date="2013" name="PLoS Genet.">
        <title>Comparative genome structure, secondary metabolite, and effector coding capacity across Cochliobolus pathogens.</title>
        <authorList>
            <person name="Condon B.J."/>
            <person name="Leng Y."/>
            <person name="Wu D."/>
            <person name="Bushley K.E."/>
            <person name="Ohm R.A."/>
            <person name="Otillar R."/>
            <person name="Martin J."/>
            <person name="Schackwitz W."/>
            <person name="Grimwood J."/>
            <person name="MohdZainudin N."/>
            <person name="Xue C."/>
            <person name="Wang R."/>
            <person name="Manning V.A."/>
            <person name="Dhillon B."/>
            <person name="Tu Z.J."/>
            <person name="Steffenson B.J."/>
            <person name="Salamov A."/>
            <person name="Sun H."/>
            <person name="Lowry S."/>
            <person name="LaButti K."/>
            <person name="Han J."/>
            <person name="Copeland A."/>
            <person name="Lindquist E."/>
            <person name="Barry K."/>
            <person name="Schmutz J."/>
            <person name="Baker S.E."/>
            <person name="Ciuffetti L.M."/>
            <person name="Grigoriev I.V."/>
            <person name="Zhong S."/>
            <person name="Turgeon B.G."/>
        </authorList>
    </citation>
    <scope>NUCLEOTIDE SEQUENCE [LARGE SCALE GENOMIC DNA]</scope>
    <source>
        <strain evidence="14">C5 / ATCC 48332 / race O</strain>
    </source>
</reference>
<dbReference type="GO" id="GO:0004315">
    <property type="term" value="F:3-oxoacyl-[acyl-carrier-protein] synthase activity"/>
    <property type="evidence" value="ECO:0007669"/>
    <property type="project" value="InterPro"/>
</dbReference>
<dbReference type="eggNOG" id="KOG1202">
    <property type="taxonomic scope" value="Eukaryota"/>
</dbReference>
<dbReference type="OrthoDB" id="329835at2759"/>
<dbReference type="InterPro" id="IPR020806">
    <property type="entry name" value="PKS_PP-bd"/>
</dbReference>
<dbReference type="InterPro" id="IPR020807">
    <property type="entry name" value="PKS_DH"/>
</dbReference>
<dbReference type="Pfam" id="PF08242">
    <property type="entry name" value="Methyltransf_12"/>
    <property type="match status" value="1"/>
</dbReference>
<feature type="domain" description="PKS/mFAS DH" evidence="12">
    <location>
        <begin position="1009"/>
        <end position="1333"/>
    </location>
</feature>
<evidence type="ECO:0000313" key="13">
    <source>
        <dbReference type="EMBL" id="EMD91115.1"/>
    </source>
</evidence>
<protein>
    <submittedName>
        <fullName evidence="13">Uncharacterized protein</fullName>
    </submittedName>
</protein>
<dbReference type="GO" id="GO:0031177">
    <property type="term" value="F:phosphopantetheine binding"/>
    <property type="evidence" value="ECO:0007669"/>
    <property type="project" value="InterPro"/>
</dbReference>
<proteinExistence type="predicted"/>
<dbReference type="InterPro" id="IPR057326">
    <property type="entry name" value="KR_dom"/>
</dbReference>
<dbReference type="Gene3D" id="3.30.70.3290">
    <property type="match status" value="1"/>
</dbReference>
<evidence type="ECO:0000256" key="8">
    <source>
        <dbReference type="PROSITE-ProRule" id="PRU01363"/>
    </source>
</evidence>
<dbReference type="PROSITE" id="PS52019">
    <property type="entry name" value="PKS_MFAS_DH"/>
    <property type="match status" value="1"/>
</dbReference>
<keyword evidence="1" id="KW-0596">Phosphopantetheine</keyword>
<dbReference type="InterPro" id="IPR016035">
    <property type="entry name" value="Acyl_Trfase/lysoPLipase"/>
</dbReference>
<evidence type="ECO:0000256" key="2">
    <source>
        <dbReference type="ARBA" id="ARBA00022553"/>
    </source>
</evidence>
<keyword evidence="4" id="KW-0521">NADP</keyword>
<dbReference type="InterPro" id="IPR049900">
    <property type="entry name" value="PKS_mFAS_DH"/>
</dbReference>
<dbReference type="SMART" id="SM00822">
    <property type="entry name" value="PKS_KR"/>
    <property type="match status" value="1"/>
</dbReference>
<dbReference type="InterPro" id="IPR011032">
    <property type="entry name" value="GroES-like_sf"/>
</dbReference>
<dbReference type="InterPro" id="IPR013154">
    <property type="entry name" value="ADH-like_N"/>
</dbReference>
<evidence type="ECO:0000256" key="5">
    <source>
        <dbReference type="ARBA" id="ARBA00023002"/>
    </source>
</evidence>
<feature type="domain" description="Ketosynthase family 3 (KS3)" evidence="11">
    <location>
        <begin position="12"/>
        <end position="435"/>
    </location>
</feature>
<feature type="active site" description="Proton acceptor; for dehydratase activity" evidence="8">
    <location>
        <position position="1041"/>
    </location>
</feature>
<keyword evidence="14" id="KW-1185">Reference proteome</keyword>
<dbReference type="InterPro" id="IPR036291">
    <property type="entry name" value="NAD(P)-bd_dom_sf"/>
</dbReference>
<evidence type="ECO:0000313" key="14">
    <source>
        <dbReference type="Proteomes" id="UP000016936"/>
    </source>
</evidence>
<dbReference type="SMART" id="SM00825">
    <property type="entry name" value="PKS_KS"/>
    <property type="match status" value="1"/>
</dbReference>
<dbReference type="Gene3D" id="3.40.50.720">
    <property type="entry name" value="NAD(P)-binding Rossmann-like Domain"/>
    <property type="match status" value="2"/>
</dbReference>
<dbReference type="Pfam" id="PF14765">
    <property type="entry name" value="PS-DH"/>
    <property type="match status" value="1"/>
</dbReference>
<dbReference type="InterPro" id="IPR049551">
    <property type="entry name" value="PKS_DH_C"/>
</dbReference>
<dbReference type="SUPFAM" id="SSF47336">
    <property type="entry name" value="ACP-like"/>
    <property type="match status" value="1"/>
</dbReference>
<dbReference type="InterPro" id="IPR014043">
    <property type="entry name" value="Acyl_transferase_dom"/>
</dbReference>
<dbReference type="InterPro" id="IPR013217">
    <property type="entry name" value="Methyltransf_12"/>
</dbReference>
<dbReference type="SUPFAM" id="SSF51735">
    <property type="entry name" value="NAD(P)-binding Rossmann-fold domains"/>
    <property type="match status" value="2"/>
</dbReference>
<accession>M2T0H5</accession>
<dbReference type="PROSITE" id="PS00606">
    <property type="entry name" value="KS3_1"/>
    <property type="match status" value="1"/>
</dbReference>
<dbReference type="OMA" id="KNAYHSA"/>
<dbReference type="GO" id="GO:0004312">
    <property type="term" value="F:fatty acid synthase activity"/>
    <property type="evidence" value="ECO:0007669"/>
    <property type="project" value="TreeGrafter"/>
</dbReference>
<evidence type="ECO:0000256" key="9">
    <source>
        <dbReference type="SAM" id="MobiDB-lite"/>
    </source>
</evidence>
<dbReference type="SUPFAM" id="SSF55048">
    <property type="entry name" value="Probable ACP-binding domain of malonyl-CoA ACP transacylase"/>
    <property type="match status" value="1"/>
</dbReference>
<dbReference type="Pfam" id="PF21089">
    <property type="entry name" value="PKS_DH_N"/>
    <property type="match status" value="1"/>
</dbReference>
<dbReference type="SMART" id="SM00826">
    <property type="entry name" value="PKS_DH"/>
    <property type="match status" value="1"/>
</dbReference>
<dbReference type="InterPro" id="IPR036736">
    <property type="entry name" value="ACP-like_sf"/>
</dbReference>
<dbReference type="Gene3D" id="3.40.47.10">
    <property type="match status" value="1"/>
</dbReference>
<feature type="region of interest" description="Disordered" evidence="9">
    <location>
        <begin position="476"/>
        <end position="515"/>
    </location>
</feature>
<dbReference type="SUPFAM" id="SSF53901">
    <property type="entry name" value="Thiolase-like"/>
    <property type="match status" value="1"/>
</dbReference>
<evidence type="ECO:0000256" key="4">
    <source>
        <dbReference type="ARBA" id="ARBA00022857"/>
    </source>
</evidence>
<feature type="domain" description="Carrier" evidence="10">
    <location>
        <begin position="2589"/>
        <end position="2663"/>
    </location>
</feature>
<dbReference type="InterPro" id="IPR014030">
    <property type="entry name" value="Ketoacyl_synth_N"/>
</dbReference>
<dbReference type="Gene3D" id="3.10.129.110">
    <property type="entry name" value="Polyketide synthase dehydratase"/>
    <property type="match status" value="1"/>
</dbReference>
<dbReference type="InterPro" id="IPR032821">
    <property type="entry name" value="PKS_assoc"/>
</dbReference>
<dbReference type="InterPro" id="IPR016036">
    <property type="entry name" value="Malonyl_transacylase_ACP-bd"/>
</dbReference>
<dbReference type="HOGENOM" id="CLU_000022_31_0_1"/>
<dbReference type="SUPFAM" id="SSF50129">
    <property type="entry name" value="GroES-like"/>
    <property type="match status" value="1"/>
</dbReference>
<dbReference type="Pfam" id="PF00550">
    <property type="entry name" value="PP-binding"/>
    <property type="match status" value="1"/>
</dbReference>
<dbReference type="InterPro" id="IPR018201">
    <property type="entry name" value="Ketoacyl_synth_AS"/>
</dbReference>
<dbReference type="InterPro" id="IPR014031">
    <property type="entry name" value="Ketoacyl_synth_C"/>
</dbReference>
<dbReference type="Gene3D" id="3.40.366.10">
    <property type="entry name" value="Malonyl-Coenzyme A Acyl Carrier Protein, domain 2"/>
    <property type="match status" value="1"/>
</dbReference>
<dbReference type="Gene3D" id="1.10.1200.10">
    <property type="entry name" value="ACP-like"/>
    <property type="match status" value="1"/>
</dbReference>
<keyword evidence="6" id="KW-0511">Multifunctional enzyme</keyword>
<dbReference type="InterPro" id="IPR013968">
    <property type="entry name" value="PKS_KR"/>
</dbReference>
<dbReference type="Pfam" id="PF23114">
    <property type="entry name" value="NAD-bd_HRPKS_sdrA"/>
    <property type="match status" value="1"/>
</dbReference>
<dbReference type="SUPFAM" id="SSF53335">
    <property type="entry name" value="S-adenosyl-L-methionine-dependent methyltransferases"/>
    <property type="match status" value="1"/>
</dbReference>
<dbReference type="SMART" id="SM00823">
    <property type="entry name" value="PKS_PP"/>
    <property type="match status" value="1"/>
</dbReference>
<dbReference type="CDD" id="cd05195">
    <property type="entry name" value="enoyl_red"/>
    <property type="match status" value="1"/>
</dbReference>
<evidence type="ECO:0000259" key="11">
    <source>
        <dbReference type="PROSITE" id="PS52004"/>
    </source>
</evidence>